<dbReference type="InterPro" id="IPR011711">
    <property type="entry name" value="GntR_C"/>
</dbReference>
<dbReference type="PANTHER" id="PTHR43537">
    <property type="entry name" value="TRANSCRIPTIONAL REGULATOR, GNTR FAMILY"/>
    <property type="match status" value="1"/>
</dbReference>
<sequence>MSSSAVTSAGRSQASRIVNELRRAIVACEYAPGDRLHIASLASSFDASPGAVREALSRLAGEHLVIAIEQRGFRVSDLSIDDMLDLYSTRAMLEQRMASESVKSGGAEWRKALTECHERLQRFGPNTLISNDVIEAHEDYHRQLLAACPSHWLKRLHETLYRASERYRFYMYQYLAGQRNVMGEHAAIYEAAIAGDHELTGLLVRRHVEQTRDLLASGLENRVSEDLAVKAV</sequence>
<organism evidence="5 6">
    <name type="scientific">Novosphingobium album</name>
    <name type="common">ex Hu et al. 2023</name>
    <dbReference type="NCBI Taxonomy" id="2930093"/>
    <lineage>
        <taxon>Bacteria</taxon>
        <taxon>Pseudomonadati</taxon>
        <taxon>Pseudomonadota</taxon>
        <taxon>Alphaproteobacteria</taxon>
        <taxon>Sphingomonadales</taxon>
        <taxon>Sphingomonadaceae</taxon>
        <taxon>Novosphingobium</taxon>
    </lineage>
</organism>
<dbReference type="CDD" id="cd07377">
    <property type="entry name" value="WHTH_GntR"/>
    <property type="match status" value="1"/>
</dbReference>
<dbReference type="Gene3D" id="1.10.10.10">
    <property type="entry name" value="Winged helix-like DNA-binding domain superfamily/Winged helix DNA-binding domain"/>
    <property type="match status" value="1"/>
</dbReference>
<dbReference type="InterPro" id="IPR036388">
    <property type="entry name" value="WH-like_DNA-bd_sf"/>
</dbReference>
<dbReference type="Proteomes" id="UP001162880">
    <property type="component" value="Unassembled WGS sequence"/>
</dbReference>
<dbReference type="RefSeq" id="WP_243996216.1">
    <property type="nucleotide sequence ID" value="NZ_JALHLE010000042.1"/>
</dbReference>
<dbReference type="SUPFAM" id="SSF46785">
    <property type="entry name" value="Winged helix' DNA-binding domain"/>
    <property type="match status" value="1"/>
</dbReference>
<keyword evidence="6" id="KW-1185">Reference proteome</keyword>
<protein>
    <submittedName>
        <fullName evidence="5">GntR family transcriptional regulator</fullName>
    </submittedName>
</protein>
<evidence type="ECO:0000313" key="5">
    <source>
        <dbReference type="EMBL" id="MCJ2180746.1"/>
    </source>
</evidence>
<evidence type="ECO:0000259" key="4">
    <source>
        <dbReference type="PROSITE" id="PS50949"/>
    </source>
</evidence>
<evidence type="ECO:0000256" key="3">
    <source>
        <dbReference type="ARBA" id="ARBA00023163"/>
    </source>
</evidence>
<proteinExistence type="predicted"/>
<dbReference type="Pfam" id="PF07729">
    <property type="entry name" value="FCD"/>
    <property type="match status" value="1"/>
</dbReference>
<evidence type="ECO:0000256" key="1">
    <source>
        <dbReference type="ARBA" id="ARBA00023015"/>
    </source>
</evidence>
<dbReference type="Pfam" id="PF00392">
    <property type="entry name" value="GntR"/>
    <property type="match status" value="1"/>
</dbReference>
<dbReference type="EMBL" id="JALHLE010000042">
    <property type="protein sequence ID" value="MCJ2180746.1"/>
    <property type="molecule type" value="Genomic_DNA"/>
</dbReference>
<comment type="caution">
    <text evidence="5">The sequence shown here is derived from an EMBL/GenBank/DDBJ whole genome shotgun (WGS) entry which is preliminary data.</text>
</comment>
<keyword evidence="2" id="KW-0238">DNA-binding</keyword>
<dbReference type="SMART" id="SM00895">
    <property type="entry name" value="FCD"/>
    <property type="match status" value="1"/>
</dbReference>
<feature type="domain" description="HTH gntR-type" evidence="4">
    <location>
        <begin position="11"/>
        <end position="78"/>
    </location>
</feature>
<dbReference type="Gene3D" id="1.20.120.530">
    <property type="entry name" value="GntR ligand-binding domain-like"/>
    <property type="match status" value="1"/>
</dbReference>
<name>A0ABT0B6S1_9SPHN</name>
<dbReference type="SUPFAM" id="SSF48008">
    <property type="entry name" value="GntR ligand-binding domain-like"/>
    <property type="match status" value="1"/>
</dbReference>
<evidence type="ECO:0000256" key="2">
    <source>
        <dbReference type="ARBA" id="ARBA00023125"/>
    </source>
</evidence>
<dbReference type="InterPro" id="IPR008920">
    <property type="entry name" value="TF_FadR/GntR_C"/>
</dbReference>
<accession>A0ABT0B6S1</accession>
<dbReference type="PANTHER" id="PTHR43537:SF20">
    <property type="entry name" value="HTH-TYPE TRANSCRIPTIONAL REPRESSOR GLAR"/>
    <property type="match status" value="1"/>
</dbReference>
<dbReference type="InterPro" id="IPR000524">
    <property type="entry name" value="Tscrpt_reg_HTH_GntR"/>
</dbReference>
<reference evidence="5" key="1">
    <citation type="submission" date="2022-03" db="EMBL/GenBank/DDBJ databases">
        <title>Identification of a novel bacterium isolated from mangrove sediments.</title>
        <authorList>
            <person name="Pan X."/>
        </authorList>
    </citation>
    <scope>NUCLEOTIDE SEQUENCE</scope>
    <source>
        <strain evidence="5">B2580</strain>
    </source>
</reference>
<dbReference type="SMART" id="SM00345">
    <property type="entry name" value="HTH_GNTR"/>
    <property type="match status" value="1"/>
</dbReference>
<dbReference type="PROSITE" id="PS50949">
    <property type="entry name" value="HTH_GNTR"/>
    <property type="match status" value="1"/>
</dbReference>
<gene>
    <name evidence="5" type="ORF">MTR64_19420</name>
</gene>
<evidence type="ECO:0000313" key="6">
    <source>
        <dbReference type="Proteomes" id="UP001162880"/>
    </source>
</evidence>
<dbReference type="InterPro" id="IPR036390">
    <property type="entry name" value="WH_DNA-bd_sf"/>
</dbReference>
<keyword evidence="3" id="KW-0804">Transcription</keyword>
<keyword evidence="1" id="KW-0805">Transcription regulation</keyword>